<dbReference type="AlphaFoldDB" id="A0A2U1NLX6"/>
<evidence type="ECO:0000313" key="2">
    <source>
        <dbReference type="EMBL" id="PWA74505.1"/>
    </source>
</evidence>
<sequence length="347" mass="38777">MNFQGYDTQTHKNQVVRKYAYASSSSNYTFFSDQEQIWNERCAIQRESEKERMRHKIIAEEIKRQSFLEAEVRRELIIEREMPLMLRPQPLLNHHYPHRLEPEMVHGEMFIPENRRLAMAGVAGVGRGGDCAEIGKFEAVPFQRRPPSPSPKIKEISTFQPKDARIDITSLGKTSDLTVSGVKRKQLTPPLYAAAASSSGGVSLNSSKKRIEEWKCAICDVSATSADGLSDHIAGKKHQAKVAAVKAGNGTGVNIGLVKNKTPIMEQPLEVVNLSQCVSIVSKNDKTAGESLPKKFTRRCKLCKTGPLDDNGWNLHKKGKKHLKSLLNKERAKNKANKKRKHAICVG</sequence>
<feature type="domain" description="C2H2-type" evidence="1">
    <location>
        <begin position="214"/>
        <end position="238"/>
    </location>
</feature>
<dbReference type="EMBL" id="PKPP01002555">
    <property type="protein sequence ID" value="PWA74505.1"/>
    <property type="molecule type" value="Genomic_DNA"/>
</dbReference>
<proteinExistence type="predicted"/>
<dbReference type="OrthoDB" id="10009287at2759"/>
<dbReference type="InterPro" id="IPR036236">
    <property type="entry name" value="Znf_C2H2_sf"/>
</dbReference>
<reference evidence="2 3" key="1">
    <citation type="journal article" date="2018" name="Mol. Plant">
        <title>The genome of Artemisia annua provides insight into the evolution of Asteraceae family and artemisinin biosynthesis.</title>
        <authorList>
            <person name="Shen Q."/>
            <person name="Zhang L."/>
            <person name="Liao Z."/>
            <person name="Wang S."/>
            <person name="Yan T."/>
            <person name="Shi P."/>
            <person name="Liu M."/>
            <person name="Fu X."/>
            <person name="Pan Q."/>
            <person name="Wang Y."/>
            <person name="Lv Z."/>
            <person name="Lu X."/>
            <person name="Zhang F."/>
            <person name="Jiang W."/>
            <person name="Ma Y."/>
            <person name="Chen M."/>
            <person name="Hao X."/>
            <person name="Li L."/>
            <person name="Tang Y."/>
            <person name="Lv G."/>
            <person name="Zhou Y."/>
            <person name="Sun X."/>
            <person name="Brodelius P.E."/>
            <person name="Rose J.K.C."/>
            <person name="Tang K."/>
        </authorList>
    </citation>
    <scope>NUCLEOTIDE SEQUENCE [LARGE SCALE GENOMIC DNA]</scope>
    <source>
        <strain evidence="3">cv. Huhao1</strain>
        <tissue evidence="2">Leaf</tissue>
    </source>
</reference>
<gene>
    <name evidence="2" type="ORF">CTI12_AA249430</name>
</gene>
<dbReference type="InterPro" id="IPR013087">
    <property type="entry name" value="Znf_C2H2_type"/>
</dbReference>
<dbReference type="PANTHER" id="PTHR47487:SF8">
    <property type="entry name" value="OS08G0270900 PROTEIN"/>
    <property type="match status" value="1"/>
</dbReference>
<dbReference type="Proteomes" id="UP000245207">
    <property type="component" value="Unassembled WGS sequence"/>
</dbReference>
<keyword evidence="3" id="KW-1185">Reference proteome</keyword>
<dbReference type="SUPFAM" id="SSF57667">
    <property type="entry name" value="beta-beta-alpha zinc fingers"/>
    <property type="match status" value="1"/>
</dbReference>
<name>A0A2U1NLX6_ARTAN</name>
<dbReference type="Gene3D" id="3.30.160.60">
    <property type="entry name" value="Classic Zinc Finger"/>
    <property type="match status" value="1"/>
</dbReference>
<organism evidence="2 3">
    <name type="scientific">Artemisia annua</name>
    <name type="common">Sweet wormwood</name>
    <dbReference type="NCBI Taxonomy" id="35608"/>
    <lineage>
        <taxon>Eukaryota</taxon>
        <taxon>Viridiplantae</taxon>
        <taxon>Streptophyta</taxon>
        <taxon>Embryophyta</taxon>
        <taxon>Tracheophyta</taxon>
        <taxon>Spermatophyta</taxon>
        <taxon>Magnoliopsida</taxon>
        <taxon>eudicotyledons</taxon>
        <taxon>Gunneridae</taxon>
        <taxon>Pentapetalae</taxon>
        <taxon>asterids</taxon>
        <taxon>campanulids</taxon>
        <taxon>Asterales</taxon>
        <taxon>Asteraceae</taxon>
        <taxon>Asteroideae</taxon>
        <taxon>Anthemideae</taxon>
        <taxon>Artemisiinae</taxon>
        <taxon>Artemisia</taxon>
    </lineage>
</organism>
<accession>A0A2U1NLX6</accession>
<evidence type="ECO:0000259" key="1">
    <source>
        <dbReference type="Pfam" id="PF12874"/>
    </source>
</evidence>
<protein>
    <recommendedName>
        <fullName evidence="1">C2H2-type domain-containing protein</fullName>
    </recommendedName>
</protein>
<evidence type="ECO:0000313" key="3">
    <source>
        <dbReference type="Proteomes" id="UP000245207"/>
    </source>
</evidence>
<comment type="caution">
    <text evidence="2">The sequence shown here is derived from an EMBL/GenBank/DDBJ whole genome shotgun (WGS) entry which is preliminary data.</text>
</comment>
<dbReference type="STRING" id="35608.A0A2U1NLX6"/>
<dbReference type="PANTHER" id="PTHR47487">
    <property type="entry name" value="OS06G0651300 PROTEIN-RELATED"/>
    <property type="match status" value="1"/>
</dbReference>
<dbReference type="Pfam" id="PF12874">
    <property type="entry name" value="zf-met"/>
    <property type="match status" value="1"/>
</dbReference>